<proteinExistence type="predicted"/>
<dbReference type="EMBL" id="JACHWX010000009">
    <property type="protein sequence ID" value="MBB3056695.1"/>
    <property type="molecule type" value="Genomic_DNA"/>
</dbReference>
<evidence type="ECO:0000313" key="1">
    <source>
        <dbReference type="EMBL" id="MBB3056695.1"/>
    </source>
</evidence>
<keyword evidence="2" id="KW-1185">Reference proteome</keyword>
<protein>
    <submittedName>
        <fullName evidence="1">Uncharacterized protein</fullName>
    </submittedName>
</protein>
<reference evidence="1" key="1">
    <citation type="submission" date="2020-08" db="EMBL/GenBank/DDBJ databases">
        <title>Genomic Encyclopedia of Type Strains, Phase III (KMG-III): the genomes of soil and plant-associated and newly described type strains.</title>
        <authorList>
            <person name="Whitman W."/>
        </authorList>
    </citation>
    <scope>NUCLEOTIDE SEQUENCE [LARGE SCALE GENOMIC DNA]</scope>
    <source>
        <strain evidence="1">CECT 8628</strain>
    </source>
</reference>
<gene>
    <name evidence="1" type="ORF">FHS11_003121</name>
</gene>
<organism evidence="1 2">
    <name type="scientific">Mucilaginibacter gotjawali</name>
    <dbReference type="NCBI Taxonomy" id="1550579"/>
    <lineage>
        <taxon>Bacteria</taxon>
        <taxon>Pseudomonadati</taxon>
        <taxon>Bacteroidota</taxon>
        <taxon>Sphingobacteriia</taxon>
        <taxon>Sphingobacteriales</taxon>
        <taxon>Sphingobacteriaceae</taxon>
        <taxon>Mucilaginibacter</taxon>
    </lineage>
</organism>
<evidence type="ECO:0000313" key="2">
    <source>
        <dbReference type="Proteomes" id="UP000539265"/>
    </source>
</evidence>
<dbReference type="AlphaFoldDB" id="A0A839SEH6"/>
<name>A0A839SEH6_9SPHI</name>
<dbReference type="Proteomes" id="UP000539265">
    <property type="component" value="Unassembled WGS sequence"/>
</dbReference>
<accession>A0A839SEH6</accession>
<comment type="caution">
    <text evidence="1">The sequence shown here is derived from an EMBL/GenBank/DDBJ whole genome shotgun (WGS) entry which is preliminary data.</text>
</comment>
<dbReference type="RefSeq" id="WP_096356177.1">
    <property type="nucleotide sequence ID" value="NZ_AP017313.1"/>
</dbReference>
<dbReference type="OrthoDB" id="789752at2"/>
<sequence length="279" mass="30471">MLKYPEVKMYKWLIFLVLLFAFFIQSSCKKDKAPAVNIPVQVIPLYADSILYIKNANQNIVYPVGPAQGSYTSFPDGLKIDQSTGAIDVNNSETGLKFKVTFTDQSSGNAKTAYVTISGINYRDKIFNLAAGDSIATPIYNADAGAPIPQINNGSTFDTNSGCKNAGIEVNPVDGTINLAKSVRDQLIDTGSTQEVKLQYKINDQSREALNGLNVKIYFYRNAGEIPQYLQDILTERKTTILAAPINRFASLAAAPMAFTSAQNKPGRPRPPCIIVVSR</sequence>